<dbReference type="EMBL" id="CP058554">
    <property type="protein sequence ID" value="QMV72425.1"/>
    <property type="molecule type" value="Genomic_DNA"/>
</dbReference>
<feature type="region of interest" description="Disordered" evidence="1">
    <location>
        <begin position="138"/>
        <end position="164"/>
    </location>
</feature>
<gene>
    <name evidence="2" type="ORF">HS961_06020</name>
</gene>
<dbReference type="Proteomes" id="UP000515240">
    <property type="component" value="Chromosome"/>
</dbReference>
<evidence type="ECO:0000313" key="2">
    <source>
        <dbReference type="EMBL" id="QMV72425.1"/>
    </source>
</evidence>
<accession>A0A7G5EEK0</accession>
<organism evidence="2 3">
    <name type="scientific">Comamonas piscis</name>
    <dbReference type="NCBI Taxonomy" id="1562974"/>
    <lineage>
        <taxon>Bacteria</taxon>
        <taxon>Pseudomonadati</taxon>
        <taxon>Pseudomonadota</taxon>
        <taxon>Betaproteobacteria</taxon>
        <taxon>Burkholderiales</taxon>
        <taxon>Comamonadaceae</taxon>
        <taxon>Comamonas</taxon>
    </lineage>
</organism>
<evidence type="ECO:0000256" key="1">
    <source>
        <dbReference type="SAM" id="MobiDB-lite"/>
    </source>
</evidence>
<dbReference type="RefSeq" id="WP_182326844.1">
    <property type="nucleotide sequence ID" value="NZ_CP058554.1"/>
</dbReference>
<dbReference type="KEGG" id="cpis:HS961_06020"/>
<feature type="compositionally biased region" description="Pro residues" evidence="1">
    <location>
        <begin position="154"/>
        <end position="164"/>
    </location>
</feature>
<feature type="compositionally biased region" description="Basic and acidic residues" evidence="1">
    <location>
        <begin position="138"/>
        <end position="147"/>
    </location>
</feature>
<protein>
    <submittedName>
        <fullName evidence="2">Uncharacterized protein</fullName>
    </submittedName>
</protein>
<evidence type="ECO:0000313" key="3">
    <source>
        <dbReference type="Proteomes" id="UP000515240"/>
    </source>
</evidence>
<sequence>MSSRFPSSVSGPLLLREWERLTQTGVEASRDNRPEQALAWHEHALRVAHQLFHDAPAGVCADDRLAAFVVAHLNLADCFNTLSQPVSAGECINCAHHQLLALTRDDHASADLRSAACKHLHHTFAALTEHHNRCAAREREDAMERQAHSVPMPSGNPPPGTLLH</sequence>
<dbReference type="AlphaFoldDB" id="A0A7G5EEK0"/>
<reference evidence="2 3" key="1">
    <citation type="journal article" date="2020" name="G3 (Bethesda)">
        <title>CeMbio - The Caenorhabditis elegans Microbiome Resource.</title>
        <authorList>
            <person name="Dirksen P."/>
            <person name="Assie A."/>
            <person name="Zimmermann J."/>
            <person name="Zhang F."/>
            <person name="Tietje A.M."/>
            <person name="Marsh S.A."/>
            <person name="Felix M.A."/>
            <person name="Shapira M."/>
            <person name="Kaleta C."/>
            <person name="Schulenburg H."/>
            <person name="Samuel B."/>
        </authorList>
    </citation>
    <scope>NUCLEOTIDE SEQUENCE [LARGE SCALE GENOMIC DNA]</scope>
    <source>
        <strain evidence="2 3">BIGb0172</strain>
    </source>
</reference>
<keyword evidence="3" id="KW-1185">Reference proteome</keyword>
<proteinExistence type="predicted"/>
<name>A0A7G5EEK0_9BURK</name>